<evidence type="ECO:0000259" key="9">
    <source>
        <dbReference type="Pfam" id="PF02770"/>
    </source>
</evidence>
<dbReference type="SUPFAM" id="SSF56645">
    <property type="entry name" value="Acyl-CoA dehydrogenase NM domain-like"/>
    <property type="match status" value="1"/>
</dbReference>
<dbReference type="GO" id="GO:0033539">
    <property type="term" value="P:fatty acid beta-oxidation using acyl-CoA dehydrogenase"/>
    <property type="evidence" value="ECO:0007669"/>
    <property type="project" value="TreeGrafter"/>
</dbReference>
<dbReference type="InterPro" id="IPR006091">
    <property type="entry name" value="Acyl-CoA_Oxase/DH_mid-dom"/>
</dbReference>
<dbReference type="Gene3D" id="2.40.110.10">
    <property type="entry name" value="Butyryl-CoA Dehydrogenase, subunit A, domain 2"/>
    <property type="match status" value="1"/>
</dbReference>
<evidence type="ECO:0000256" key="1">
    <source>
        <dbReference type="ARBA" id="ARBA00001974"/>
    </source>
</evidence>
<dbReference type="InterPro" id="IPR009100">
    <property type="entry name" value="AcylCoA_DH/oxidase_NM_dom_sf"/>
</dbReference>
<dbReference type="GO" id="GO:0004361">
    <property type="term" value="F:glutaryl-CoA dehydrogenase activity"/>
    <property type="evidence" value="ECO:0007669"/>
    <property type="project" value="TreeGrafter"/>
</dbReference>
<dbReference type="InterPro" id="IPR046373">
    <property type="entry name" value="Acyl-CoA_Oxase/DH_mid-dom_sf"/>
</dbReference>
<dbReference type="InterPro" id="IPR052033">
    <property type="entry name" value="Glutaryl-CoA_DH_mitochondrial"/>
</dbReference>
<dbReference type="AlphaFoldDB" id="A0A1C5A0U5"/>
<gene>
    <name evidence="11" type="ORF">GA0074695_6433</name>
</gene>
<dbReference type="InterPro" id="IPR037069">
    <property type="entry name" value="AcylCoA_DH/ox_N_sf"/>
</dbReference>
<evidence type="ECO:0000256" key="3">
    <source>
        <dbReference type="ARBA" id="ARBA00022630"/>
    </source>
</evidence>
<dbReference type="Proteomes" id="UP000198242">
    <property type="component" value="Chromosome I"/>
</dbReference>
<feature type="domain" description="Acyl-CoA dehydrogenase/oxidase C-terminal" evidence="8">
    <location>
        <begin position="233"/>
        <end position="379"/>
    </location>
</feature>
<evidence type="ECO:0000256" key="4">
    <source>
        <dbReference type="ARBA" id="ARBA00022827"/>
    </source>
</evidence>
<reference evidence="12" key="1">
    <citation type="submission" date="2016-06" db="EMBL/GenBank/DDBJ databases">
        <authorList>
            <person name="Varghese N."/>
            <person name="Submissions Spin"/>
        </authorList>
    </citation>
    <scope>NUCLEOTIDE SEQUENCE [LARGE SCALE GENOMIC DNA]</scope>
    <source>
        <strain evidence="12">DSM 43909</strain>
    </source>
</reference>
<organism evidence="11 12">
    <name type="scientific">Micromonospora viridifaciens</name>
    <dbReference type="NCBI Taxonomy" id="1881"/>
    <lineage>
        <taxon>Bacteria</taxon>
        <taxon>Bacillati</taxon>
        <taxon>Actinomycetota</taxon>
        <taxon>Actinomycetes</taxon>
        <taxon>Micromonosporales</taxon>
        <taxon>Micromonosporaceae</taxon>
        <taxon>Micromonospora</taxon>
    </lineage>
</organism>
<dbReference type="InterPro" id="IPR036250">
    <property type="entry name" value="AcylCo_DH-like_C"/>
</dbReference>
<name>A0A1C5A0U5_MICVI</name>
<evidence type="ECO:0000256" key="5">
    <source>
        <dbReference type="ARBA" id="ARBA00022946"/>
    </source>
</evidence>
<dbReference type="FunFam" id="1.10.540.10:FF:000026">
    <property type="entry name" value="Acyl-CoA dehydrogenase medium chain"/>
    <property type="match status" value="1"/>
</dbReference>
<dbReference type="GO" id="GO:0000062">
    <property type="term" value="F:fatty-acyl-CoA binding"/>
    <property type="evidence" value="ECO:0007669"/>
    <property type="project" value="TreeGrafter"/>
</dbReference>
<dbReference type="Pfam" id="PF02770">
    <property type="entry name" value="Acyl-CoA_dh_M"/>
    <property type="match status" value="1"/>
</dbReference>
<evidence type="ECO:0000313" key="11">
    <source>
        <dbReference type="EMBL" id="SCF38756.1"/>
    </source>
</evidence>
<feature type="domain" description="Acyl-CoA oxidase/dehydrogenase middle" evidence="9">
    <location>
        <begin position="130"/>
        <end position="220"/>
    </location>
</feature>
<dbReference type="GO" id="GO:0046949">
    <property type="term" value="P:fatty-acyl-CoA biosynthetic process"/>
    <property type="evidence" value="ECO:0007669"/>
    <property type="project" value="TreeGrafter"/>
</dbReference>
<dbReference type="RefSeq" id="WP_089009578.1">
    <property type="nucleotide sequence ID" value="NZ_LT607411.1"/>
</dbReference>
<dbReference type="Pfam" id="PF02771">
    <property type="entry name" value="Acyl-CoA_dh_N"/>
    <property type="match status" value="1"/>
</dbReference>
<keyword evidence="5" id="KW-0809">Transit peptide</keyword>
<keyword evidence="4 7" id="KW-0274">FAD</keyword>
<dbReference type="SUPFAM" id="SSF47203">
    <property type="entry name" value="Acyl-CoA dehydrogenase C-terminal domain-like"/>
    <property type="match status" value="1"/>
</dbReference>
<dbReference type="Gene3D" id="1.10.540.10">
    <property type="entry name" value="Acyl-CoA dehydrogenase/oxidase, N-terminal domain"/>
    <property type="match status" value="1"/>
</dbReference>
<dbReference type="InterPro" id="IPR009075">
    <property type="entry name" value="AcylCo_DH/oxidase_C"/>
</dbReference>
<proteinExistence type="inferred from homology"/>
<dbReference type="InterPro" id="IPR013786">
    <property type="entry name" value="AcylCoA_DH/ox_N"/>
</dbReference>
<evidence type="ECO:0000259" key="8">
    <source>
        <dbReference type="Pfam" id="PF00441"/>
    </source>
</evidence>
<dbReference type="GO" id="GO:0050660">
    <property type="term" value="F:flavin adenine dinucleotide binding"/>
    <property type="evidence" value="ECO:0007669"/>
    <property type="project" value="InterPro"/>
</dbReference>
<comment type="cofactor">
    <cofactor evidence="1 7">
        <name>FAD</name>
        <dbReference type="ChEBI" id="CHEBI:57692"/>
    </cofactor>
</comment>
<dbReference type="Pfam" id="PF00441">
    <property type="entry name" value="Acyl-CoA_dh_1"/>
    <property type="match status" value="1"/>
</dbReference>
<evidence type="ECO:0000256" key="2">
    <source>
        <dbReference type="ARBA" id="ARBA00009347"/>
    </source>
</evidence>
<evidence type="ECO:0000313" key="12">
    <source>
        <dbReference type="Proteomes" id="UP000198242"/>
    </source>
</evidence>
<feature type="domain" description="Acyl-CoA dehydrogenase/oxidase N-terminal" evidence="10">
    <location>
        <begin position="14"/>
        <end position="126"/>
    </location>
</feature>
<sequence>MTPLDLLDIDASLSEEERQIRAVVRQLVDDRVRPHVAGWYEDGQVPARELAREFGKLGLLGMHLTGYGCAGASAVAYGLACLELEAGDSGVRSLVSVQGSLAMYAIWRYGSEEQKQRWLPAMAAGEAIGCFGLTEPDHGSDPASMATRARRDGDDWILDGTKMWITNAPIADVAVIWARTDEGVRGFAVPMDTPGVTAREIRHKMSLRASLTGEVVLDGVRLPADARLPEAVGLKAPLSCLTEARHGIVWGALGAARECLETALSYATTRTQFGKPLAGFQLTQAKLADMAVEWNKGLLLALHLGRLADAGKLRPEQVSMGKLNNVREALAIARQCRTILGANGISGEYPVLRHANNLESVLTYEGTSEIHQLVLGQRLTGLSAFA</sequence>
<comment type="similarity">
    <text evidence="2 7">Belongs to the acyl-CoA dehydrogenase family.</text>
</comment>
<evidence type="ECO:0000259" key="10">
    <source>
        <dbReference type="Pfam" id="PF02771"/>
    </source>
</evidence>
<dbReference type="PANTHER" id="PTHR42807">
    <property type="entry name" value="GLUTARYL-COA DEHYDROGENASE, MITOCHONDRIAL"/>
    <property type="match status" value="1"/>
</dbReference>
<dbReference type="FunFam" id="2.40.110.10:FF:000002">
    <property type="entry name" value="Acyl-CoA dehydrogenase fadE12"/>
    <property type="match status" value="1"/>
</dbReference>
<dbReference type="EMBL" id="LT607411">
    <property type="protein sequence ID" value="SCF38756.1"/>
    <property type="molecule type" value="Genomic_DNA"/>
</dbReference>
<dbReference type="OrthoDB" id="3176804at2"/>
<evidence type="ECO:0000256" key="6">
    <source>
        <dbReference type="ARBA" id="ARBA00023002"/>
    </source>
</evidence>
<accession>A0A1C5A0U5</accession>
<keyword evidence="12" id="KW-1185">Reference proteome</keyword>
<dbReference type="PANTHER" id="PTHR42807:SF1">
    <property type="entry name" value="GLUTARYL-COA DEHYDROGENASE, MITOCHONDRIAL"/>
    <property type="match status" value="1"/>
</dbReference>
<keyword evidence="6 7" id="KW-0560">Oxidoreductase</keyword>
<dbReference type="Gene3D" id="1.20.140.10">
    <property type="entry name" value="Butyryl-CoA Dehydrogenase, subunit A, domain 3"/>
    <property type="match status" value="1"/>
</dbReference>
<evidence type="ECO:0000256" key="7">
    <source>
        <dbReference type="RuleBase" id="RU362125"/>
    </source>
</evidence>
<keyword evidence="3 7" id="KW-0285">Flavoprotein</keyword>
<protein>
    <submittedName>
        <fullName evidence="11">Glutaryl-CoA dehydrogenase</fullName>
    </submittedName>
</protein>